<dbReference type="Proteomes" id="UP001195422">
    <property type="component" value="Unassembled WGS sequence"/>
</dbReference>
<sequence>MHADWYLVQITADLRRHEPRNIGVVLNVGEQWILRFRGVDRSGKINGRLLRGIGVSKSTYQSWIEYFARKAHTGRWSEALSIPEKRPSNFSAIHGGTIMEIAGEPRFLADRLFSEMVTLPEKPIQAPLDLARHVLAEAQIEVHERILLPGRWDLDTPEVPIPFDFGLGEDHRVTLEALSPNPLAISYLRTRIDAVERVGKAPRIIAMLPLNRADRDLLDDLLRPVEQHAGILDLDASNAANELQAMVS</sequence>
<comment type="caution">
    <text evidence="1">The sequence shown here is derived from an EMBL/GenBank/DDBJ whole genome shotgun (WGS) entry which is preliminary data.</text>
</comment>
<name>A0ABS4XQT1_GLUPR</name>
<protein>
    <submittedName>
        <fullName evidence="1">Uncharacterized protein</fullName>
    </submittedName>
</protein>
<dbReference type="RefSeq" id="WP_188947635.1">
    <property type="nucleotide sequence ID" value="NZ_BMPH01000003.1"/>
</dbReference>
<gene>
    <name evidence="1" type="ORF">JOF39_001950</name>
</gene>
<dbReference type="EMBL" id="JAGIOJ010000001">
    <property type="protein sequence ID" value="MBP2398869.1"/>
    <property type="molecule type" value="Genomic_DNA"/>
</dbReference>
<proteinExistence type="predicted"/>
<organism evidence="1 2">
    <name type="scientific">Glutamicibacter protophormiae</name>
    <name type="common">Brevibacterium protophormiae</name>
    <dbReference type="NCBI Taxonomy" id="37930"/>
    <lineage>
        <taxon>Bacteria</taxon>
        <taxon>Bacillati</taxon>
        <taxon>Actinomycetota</taxon>
        <taxon>Actinomycetes</taxon>
        <taxon>Micrococcales</taxon>
        <taxon>Micrococcaceae</taxon>
        <taxon>Glutamicibacter</taxon>
    </lineage>
</organism>
<reference evidence="1 2" key="1">
    <citation type="submission" date="2021-03" db="EMBL/GenBank/DDBJ databases">
        <title>Sequencing the genomes of 1000 actinobacteria strains.</title>
        <authorList>
            <person name="Klenk H.-P."/>
        </authorList>
    </citation>
    <scope>NUCLEOTIDE SEQUENCE [LARGE SCALE GENOMIC DNA]</scope>
    <source>
        <strain evidence="1 2">DSM 20168</strain>
    </source>
</reference>
<accession>A0ABS4XQT1</accession>
<keyword evidence="2" id="KW-1185">Reference proteome</keyword>
<evidence type="ECO:0000313" key="1">
    <source>
        <dbReference type="EMBL" id="MBP2398869.1"/>
    </source>
</evidence>
<evidence type="ECO:0000313" key="2">
    <source>
        <dbReference type="Proteomes" id="UP001195422"/>
    </source>
</evidence>